<gene>
    <name evidence="2" type="ORF">QQF64_022556</name>
</gene>
<dbReference type="EMBL" id="JAYMGO010000025">
    <property type="protein sequence ID" value="KAL1247180.1"/>
    <property type="molecule type" value="Genomic_DNA"/>
</dbReference>
<evidence type="ECO:0000256" key="1">
    <source>
        <dbReference type="SAM" id="MobiDB-lite"/>
    </source>
</evidence>
<keyword evidence="3" id="KW-1185">Reference proteome</keyword>
<protein>
    <submittedName>
        <fullName evidence="2">Uncharacterized protein</fullName>
    </submittedName>
</protein>
<evidence type="ECO:0000313" key="2">
    <source>
        <dbReference type="EMBL" id="KAL1247180.1"/>
    </source>
</evidence>
<reference evidence="2 3" key="1">
    <citation type="submission" date="2023-09" db="EMBL/GenBank/DDBJ databases">
        <authorList>
            <person name="Wang M."/>
        </authorList>
    </citation>
    <scope>NUCLEOTIDE SEQUENCE [LARGE SCALE GENOMIC DNA]</scope>
    <source>
        <strain evidence="2">GT-2023</strain>
        <tissue evidence="2">Liver</tissue>
    </source>
</reference>
<accession>A0ABR3L449</accession>
<dbReference type="Proteomes" id="UP001558613">
    <property type="component" value="Unassembled WGS sequence"/>
</dbReference>
<proteinExistence type="predicted"/>
<evidence type="ECO:0000313" key="3">
    <source>
        <dbReference type="Proteomes" id="UP001558613"/>
    </source>
</evidence>
<organism evidence="2 3">
    <name type="scientific">Cirrhinus molitorella</name>
    <name type="common">mud carp</name>
    <dbReference type="NCBI Taxonomy" id="172907"/>
    <lineage>
        <taxon>Eukaryota</taxon>
        <taxon>Metazoa</taxon>
        <taxon>Chordata</taxon>
        <taxon>Craniata</taxon>
        <taxon>Vertebrata</taxon>
        <taxon>Euteleostomi</taxon>
        <taxon>Actinopterygii</taxon>
        <taxon>Neopterygii</taxon>
        <taxon>Teleostei</taxon>
        <taxon>Ostariophysi</taxon>
        <taxon>Cypriniformes</taxon>
        <taxon>Cyprinidae</taxon>
        <taxon>Labeoninae</taxon>
        <taxon>Labeonini</taxon>
        <taxon>Cirrhinus</taxon>
    </lineage>
</organism>
<sequence>MESSPQPKKKKGWKDLQVLRWNSRLRLRSHLRDPHKSRHVCHFHPIRRHIYEQVRTGQKLLAGVQSERGQRVEGGNAESGPHVDAVITADQSTANSRSRSKGAGLRSREPYRG</sequence>
<feature type="region of interest" description="Disordered" evidence="1">
    <location>
        <begin position="66"/>
        <end position="113"/>
    </location>
</feature>
<comment type="caution">
    <text evidence="2">The sequence shown here is derived from an EMBL/GenBank/DDBJ whole genome shotgun (WGS) entry which is preliminary data.</text>
</comment>
<name>A0ABR3L449_9TELE</name>